<feature type="chain" id="PRO_5041923640" description="Alpha-1,3-mannosyl-glycoprotein 2-beta-N-acetylglucosaminyltransferase" evidence="18">
    <location>
        <begin position="22"/>
        <end position="519"/>
    </location>
</feature>
<keyword evidence="5" id="KW-0808">Transferase</keyword>
<keyword evidence="9" id="KW-1133">Transmembrane helix</keyword>
<accession>A0AAD9KK78</accession>
<comment type="caution">
    <text evidence="19">The sequence shown here is derived from an EMBL/GenBank/DDBJ whole genome shotgun (WGS) entry which is preliminary data.</text>
</comment>
<comment type="cofactor">
    <cofactor evidence="17">
        <name>Mn(2+)</name>
        <dbReference type="ChEBI" id="CHEBI:29035"/>
    </cofactor>
    <text evidence="17">The cofactor is mostly bound to the substrate.</text>
</comment>
<evidence type="ECO:0000256" key="1">
    <source>
        <dbReference type="ARBA" id="ARBA00004323"/>
    </source>
</evidence>
<dbReference type="GO" id="GO:0030145">
    <property type="term" value="F:manganese ion binding"/>
    <property type="evidence" value="ECO:0007669"/>
    <property type="project" value="UniProtKB-UniRule"/>
</dbReference>
<evidence type="ECO:0000256" key="14">
    <source>
        <dbReference type="ARBA" id="ARBA00038949"/>
    </source>
</evidence>
<proteinExistence type="inferred from homology"/>
<keyword evidence="18" id="KW-0732">Signal</keyword>
<dbReference type="InterPro" id="IPR029044">
    <property type="entry name" value="Nucleotide-diphossugar_trans"/>
</dbReference>
<organism evidence="19 20">
    <name type="scientific">Ridgeia piscesae</name>
    <name type="common">Tubeworm</name>
    <dbReference type="NCBI Taxonomy" id="27915"/>
    <lineage>
        <taxon>Eukaryota</taxon>
        <taxon>Metazoa</taxon>
        <taxon>Spiralia</taxon>
        <taxon>Lophotrochozoa</taxon>
        <taxon>Annelida</taxon>
        <taxon>Polychaeta</taxon>
        <taxon>Sedentaria</taxon>
        <taxon>Canalipalpata</taxon>
        <taxon>Sabellida</taxon>
        <taxon>Siboglinidae</taxon>
        <taxon>Ridgeia</taxon>
    </lineage>
</organism>
<comment type="pathway">
    <text evidence="2 17">Protein modification; protein glycosylation.</text>
</comment>
<evidence type="ECO:0000313" key="20">
    <source>
        <dbReference type="Proteomes" id="UP001209878"/>
    </source>
</evidence>
<evidence type="ECO:0000256" key="3">
    <source>
        <dbReference type="ARBA" id="ARBA00006492"/>
    </source>
</evidence>
<dbReference type="InterPro" id="IPR004139">
    <property type="entry name" value="Glyco_trans_13"/>
</dbReference>
<name>A0AAD9KK78_RIDPI</name>
<dbReference type="PANTHER" id="PTHR10468:SF6">
    <property type="entry name" value="GLCNAC TRANSFERASE"/>
    <property type="match status" value="1"/>
</dbReference>
<keyword evidence="12 17" id="KW-0464">Manganese</keyword>
<evidence type="ECO:0000256" key="4">
    <source>
        <dbReference type="ARBA" id="ARBA00022676"/>
    </source>
</evidence>
<comment type="similarity">
    <text evidence="3 17">Belongs to the glycosyltransferase 13 family.</text>
</comment>
<evidence type="ECO:0000256" key="17">
    <source>
        <dbReference type="RuleBase" id="RU368119"/>
    </source>
</evidence>
<dbReference type="SUPFAM" id="SSF53448">
    <property type="entry name" value="Nucleotide-diphospho-sugar transferases"/>
    <property type="match status" value="1"/>
</dbReference>
<feature type="signal peptide" evidence="18">
    <location>
        <begin position="1"/>
        <end position="21"/>
    </location>
</feature>
<dbReference type="PANTHER" id="PTHR10468">
    <property type="entry name" value="PROTEIN O-LINKED-MANNOSE BETA-1,2-N-ACETYLGLUCOSAMINYLTRANSFERASE 1/ALPHA-1,3-MANNOSYL-GLYCOPROTEIN 2-BETA-N-ACETYLGLUCOSAMINYLTRANSFERASE"/>
    <property type="match status" value="1"/>
</dbReference>
<evidence type="ECO:0000256" key="6">
    <source>
        <dbReference type="ARBA" id="ARBA00022692"/>
    </source>
</evidence>
<sequence>MTIHWGECLLVFLLILEASVSNQVSGVYNTRSWMTNVPHVTSCYHQQTPEQEQTTAEQSAGPLCVAVVTGYPEVVHRIGLLHRLLRSLVDDFRVPKTHLHVFCQGVCEGSLKGSFPATYHHLDNEVNRTLYRGFIISENYRLLLAELFGGTQRYDYCAILEDDLLLSSDALNYLRAGRTLMASDKTVFTVSLYNDNAYPWCASDKSFFRRVNQFSGLGFLMSGAFYRSHVLPAWTDKLVWDNVFQKIVSHFAMVSIQPEVNRVLHAINSHVTSLLTPWLSYSKFESQVINTDSGDTFPYDLTSLQEVTYDKFIADYIRRATLVEHIEDAGFFYATDKLLLISDDISELMLSHHLVGNGLGGVVRGSYHETIFLRVYGVQTLVVSSGSVFIYLVPTAPSTRPEYAANNTVPFPRRYRGTTNELLRRYNIALSLPDTTESCESVCRRHGKECSVTGLWLLTTDCVVLRTVVKECATCQQDTDSFHTPFLHRSSLNCRIGKQYFLSCFLPSLLSTMSICPCV</sequence>
<dbReference type="GO" id="GO:0000139">
    <property type="term" value="C:Golgi membrane"/>
    <property type="evidence" value="ECO:0007669"/>
    <property type="project" value="UniProtKB-SubCell"/>
</dbReference>
<evidence type="ECO:0000256" key="2">
    <source>
        <dbReference type="ARBA" id="ARBA00004922"/>
    </source>
</evidence>
<evidence type="ECO:0000256" key="16">
    <source>
        <dbReference type="ARBA" id="ARBA00049421"/>
    </source>
</evidence>
<evidence type="ECO:0000256" key="9">
    <source>
        <dbReference type="ARBA" id="ARBA00022989"/>
    </source>
</evidence>
<comment type="subcellular location">
    <subcellularLocation>
        <location evidence="1 17">Golgi apparatus membrane</location>
        <topology evidence="1 17">Single-pass type II membrane protein</topology>
    </subcellularLocation>
</comment>
<dbReference type="AlphaFoldDB" id="A0AAD9KK78"/>
<comment type="catalytic activity">
    <reaction evidence="16 17">
        <text>N(4)-(alpha-D-Man-(1-&gt;3)-[alpha-D-Man-(1-&gt;3)-[alpha-D-Man-(1-&gt;6)]-alpha-D-Man-(1-&gt;6)]-beta-D-Man-(1-&gt;4)-beta-D-GlcNAc-(1-&gt;4)-beta-D-GlcNAc)-L-asparaginyl-[protein] (N-glucan mannose isomer 5A1,2) + UDP-N-acetyl-alpha-D-glucosamine = N(4)-{beta-D-GlcNAc-(1-&gt;2)-alpha-D-Man-(1-&gt;3)-[alpha-D-Man-(1-&gt;3)-[alpha-D-Man-(1-&gt;6)]-alpha-D-Man-(1-&gt;6)]-beta-D-Man-(1-&gt;4)-beta-D-GlcNAc-(1-&gt;4)-beta-D-GlcNAc}-L-asparaginyl-[protein] + UDP + H(+)</text>
        <dbReference type="Rhea" id="RHEA:11456"/>
        <dbReference type="Rhea" id="RHEA-COMP:14367"/>
        <dbReference type="Rhea" id="RHEA-COMP:14368"/>
        <dbReference type="ChEBI" id="CHEBI:15378"/>
        <dbReference type="ChEBI" id="CHEBI:57705"/>
        <dbReference type="ChEBI" id="CHEBI:58223"/>
        <dbReference type="ChEBI" id="CHEBI:59087"/>
        <dbReference type="ChEBI" id="CHEBI:60625"/>
        <dbReference type="EC" id="2.4.1.101"/>
    </reaction>
</comment>
<evidence type="ECO:0000256" key="15">
    <source>
        <dbReference type="ARBA" id="ARBA00041712"/>
    </source>
</evidence>
<evidence type="ECO:0000313" key="19">
    <source>
        <dbReference type="EMBL" id="KAK2172842.1"/>
    </source>
</evidence>
<dbReference type="EMBL" id="JAODUO010000925">
    <property type="protein sequence ID" value="KAK2172842.1"/>
    <property type="molecule type" value="Genomic_DNA"/>
</dbReference>
<dbReference type="Proteomes" id="UP001209878">
    <property type="component" value="Unassembled WGS sequence"/>
</dbReference>
<keyword evidence="20" id="KW-1185">Reference proteome</keyword>
<keyword evidence="11" id="KW-0472">Membrane</keyword>
<dbReference type="InterPro" id="IPR052261">
    <property type="entry name" value="Glycosyltransferase_13"/>
</dbReference>
<dbReference type="GO" id="GO:0003827">
    <property type="term" value="F:alpha-1,3-mannosylglycoprotein 2-beta-N-acetylglucosaminyltransferase activity"/>
    <property type="evidence" value="ECO:0007669"/>
    <property type="project" value="UniProtKB-UniRule"/>
</dbReference>
<keyword evidence="6" id="KW-0812">Transmembrane</keyword>
<comment type="function">
    <text evidence="13 17">Initiates complex N-linked carbohydrate formation. Essential for the conversion of high-mannose to hybrid and complex N-glycans.</text>
</comment>
<dbReference type="EC" id="2.4.1.101" evidence="14 17"/>
<evidence type="ECO:0000256" key="10">
    <source>
        <dbReference type="ARBA" id="ARBA00023034"/>
    </source>
</evidence>
<evidence type="ECO:0000256" key="12">
    <source>
        <dbReference type="ARBA" id="ARBA00023211"/>
    </source>
</evidence>
<reference evidence="19" key="1">
    <citation type="journal article" date="2023" name="Mol. Biol. Evol.">
        <title>Third-Generation Sequencing Reveals the Adaptive Role of the Epigenome in Three Deep-Sea Polychaetes.</title>
        <authorList>
            <person name="Perez M."/>
            <person name="Aroh O."/>
            <person name="Sun Y."/>
            <person name="Lan Y."/>
            <person name="Juniper S.K."/>
            <person name="Young C.R."/>
            <person name="Angers B."/>
            <person name="Qian P.Y."/>
        </authorList>
    </citation>
    <scope>NUCLEOTIDE SEQUENCE</scope>
    <source>
        <strain evidence="19">R07B-5</strain>
    </source>
</reference>
<gene>
    <name evidence="19" type="ORF">NP493_925g02028</name>
</gene>
<evidence type="ECO:0000256" key="7">
    <source>
        <dbReference type="ARBA" id="ARBA00022723"/>
    </source>
</evidence>
<evidence type="ECO:0000256" key="11">
    <source>
        <dbReference type="ARBA" id="ARBA00023136"/>
    </source>
</evidence>
<dbReference type="Gene3D" id="3.90.550.10">
    <property type="entry name" value="Spore Coat Polysaccharide Biosynthesis Protein SpsA, Chain A"/>
    <property type="match status" value="1"/>
</dbReference>
<protein>
    <recommendedName>
        <fullName evidence="14 17">Alpha-1,3-mannosyl-glycoprotein 2-beta-N-acetylglucosaminyltransferase</fullName>
        <shortName evidence="17">GNT-I</shortName>
        <shortName evidence="17">GlcNAc-T I</shortName>
        <ecNumber evidence="14 17">2.4.1.101</ecNumber>
    </recommendedName>
    <alternativeName>
        <fullName evidence="15 17">N-glycosyl-oligosaccharide-glycoprotein N-acetylglucosaminyltransferase I</fullName>
    </alternativeName>
</protein>
<evidence type="ECO:0000256" key="8">
    <source>
        <dbReference type="ARBA" id="ARBA00022968"/>
    </source>
</evidence>
<dbReference type="Pfam" id="PF03071">
    <property type="entry name" value="GNT-I"/>
    <property type="match status" value="1"/>
</dbReference>
<evidence type="ECO:0000256" key="13">
    <source>
        <dbReference type="ARBA" id="ARBA00037706"/>
    </source>
</evidence>
<evidence type="ECO:0000256" key="5">
    <source>
        <dbReference type="ARBA" id="ARBA00022679"/>
    </source>
</evidence>
<keyword evidence="8 17" id="KW-0735">Signal-anchor</keyword>
<keyword evidence="10 17" id="KW-0333">Golgi apparatus</keyword>
<keyword evidence="4 17" id="KW-0328">Glycosyltransferase</keyword>
<keyword evidence="7 17" id="KW-0479">Metal-binding</keyword>
<evidence type="ECO:0000256" key="18">
    <source>
        <dbReference type="SAM" id="SignalP"/>
    </source>
</evidence>